<evidence type="ECO:0000256" key="3">
    <source>
        <dbReference type="ARBA" id="ARBA00006506"/>
    </source>
</evidence>
<evidence type="ECO:0000256" key="6">
    <source>
        <dbReference type="ARBA" id="ARBA00022842"/>
    </source>
</evidence>
<gene>
    <name evidence="9" type="ORF">QWI16_17640</name>
</gene>
<organism evidence="9 10">
    <name type="scientific">Gilvimarinus algae</name>
    <dbReference type="NCBI Taxonomy" id="3058037"/>
    <lineage>
        <taxon>Bacteria</taxon>
        <taxon>Pseudomonadati</taxon>
        <taxon>Pseudomonadota</taxon>
        <taxon>Gammaproteobacteria</taxon>
        <taxon>Cellvibrionales</taxon>
        <taxon>Cellvibrionaceae</taxon>
        <taxon>Gilvimarinus</taxon>
    </lineage>
</organism>
<evidence type="ECO:0000259" key="8">
    <source>
        <dbReference type="PROSITE" id="PS51462"/>
    </source>
</evidence>
<evidence type="ECO:0000256" key="2">
    <source>
        <dbReference type="ARBA" id="ARBA00001946"/>
    </source>
</evidence>
<keyword evidence="4" id="KW-0479">Metal-binding</keyword>
<comment type="cofactor">
    <cofactor evidence="1">
        <name>Mn(2+)</name>
        <dbReference type="ChEBI" id="CHEBI:29035"/>
    </cofactor>
</comment>
<protein>
    <submittedName>
        <fullName evidence="9">CoA pyrophosphatase</fullName>
    </submittedName>
</protein>
<dbReference type="InterPro" id="IPR000086">
    <property type="entry name" value="NUDIX_hydrolase_dom"/>
</dbReference>
<dbReference type="InterPro" id="IPR015797">
    <property type="entry name" value="NUDIX_hydrolase-like_dom_sf"/>
</dbReference>
<dbReference type="CDD" id="cd03426">
    <property type="entry name" value="NUDIX_CoAse_Nudt7"/>
    <property type="match status" value="1"/>
</dbReference>
<comment type="similarity">
    <text evidence="3">Belongs to the Nudix hydrolase family. PCD1 subfamily.</text>
</comment>
<dbReference type="EMBL" id="JAULRT010000062">
    <property type="protein sequence ID" value="MDO3384009.1"/>
    <property type="molecule type" value="Genomic_DNA"/>
</dbReference>
<dbReference type="NCBIfam" id="NF007980">
    <property type="entry name" value="PRK10707.1"/>
    <property type="match status" value="1"/>
</dbReference>
<keyword evidence="7" id="KW-0464">Manganese</keyword>
<dbReference type="RefSeq" id="WP_302715211.1">
    <property type="nucleotide sequence ID" value="NZ_JAULRT010000062.1"/>
</dbReference>
<reference evidence="9" key="1">
    <citation type="submission" date="2023-07" db="EMBL/GenBank/DDBJ databases">
        <title>Gilvimarinus algae sp. nov., isolated from the surface of Kelp.</title>
        <authorList>
            <person name="Sun Y.Y."/>
            <person name="Gong Y."/>
            <person name="Du Z.J."/>
        </authorList>
    </citation>
    <scope>NUCLEOTIDE SEQUENCE</scope>
    <source>
        <strain evidence="9">SDUM040014</strain>
    </source>
</reference>
<dbReference type="Proteomes" id="UP001168380">
    <property type="component" value="Unassembled WGS sequence"/>
</dbReference>
<evidence type="ECO:0000256" key="5">
    <source>
        <dbReference type="ARBA" id="ARBA00022801"/>
    </source>
</evidence>
<comment type="cofactor">
    <cofactor evidence="2">
        <name>Mg(2+)</name>
        <dbReference type="ChEBI" id="CHEBI:18420"/>
    </cofactor>
</comment>
<dbReference type="SUPFAM" id="SSF55811">
    <property type="entry name" value="Nudix"/>
    <property type="match status" value="1"/>
</dbReference>
<sequence>MSEAIYRHIASQLFPAERHTPEPPARGQAAVLIALIDKPEGPDVLLTLRARHLKNHPGEVAFPGGKWEREDHNLVRTALRESFEETGLPSDKVRLLGRLANYQTQKGVVVTPVVGVIPPGLALTPDPSELDDIFSLPLAELAAGRAQRWDEFERAGKRYRVPVYQWQQHTIWGLTAAMACKLAKLAAL</sequence>
<dbReference type="PROSITE" id="PS51462">
    <property type="entry name" value="NUDIX"/>
    <property type="match status" value="1"/>
</dbReference>
<comment type="caution">
    <text evidence="9">The sequence shown here is derived from an EMBL/GenBank/DDBJ whole genome shotgun (WGS) entry which is preliminary data.</text>
</comment>
<evidence type="ECO:0000256" key="4">
    <source>
        <dbReference type="ARBA" id="ARBA00022723"/>
    </source>
</evidence>
<dbReference type="Gene3D" id="3.90.79.10">
    <property type="entry name" value="Nucleoside Triphosphate Pyrophosphohydrolase"/>
    <property type="match status" value="1"/>
</dbReference>
<accession>A0ABT8TKJ9</accession>
<evidence type="ECO:0000256" key="7">
    <source>
        <dbReference type="ARBA" id="ARBA00023211"/>
    </source>
</evidence>
<evidence type="ECO:0000313" key="10">
    <source>
        <dbReference type="Proteomes" id="UP001168380"/>
    </source>
</evidence>
<feature type="domain" description="Nudix hydrolase" evidence="8">
    <location>
        <begin position="26"/>
        <end position="159"/>
    </location>
</feature>
<keyword evidence="5" id="KW-0378">Hydrolase</keyword>
<proteinExistence type="inferred from homology"/>
<dbReference type="PANTHER" id="PTHR12992">
    <property type="entry name" value="NUDIX HYDROLASE"/>
    <property type="match status" value="1"/>
</dbReference>
<name>A0ABT8TKJ9_9GAMM</name>
<dbReference type="PROSITE" id="PS01293">
    <property type="entry name" value="NUDIX_COA"/>
    <property type="match status" value="1"/>
</dbReference>
<evidence type="ECO:0000313" key="9">
    <source>
        <dbReference type="EMBL" id="MDO3384009.1"/>
    </source>
</evidence>
<dbReference type="InterPro" id="IPR000059">
    <property type="entry name" value="NUDIX_hydrolase_NudL_CS"/>
</dbReference>
<evidence type="ECO:0000256" key="1">
    <source>
        <dbReference type="ARBA" id="ARBA00001936"/>
    </source>
</evidence>
<dbReference type="InterPro" id="IPR045121">
    <property type="entry name" value="CoAse"/>
</dbReference>
<keyword evidence="10" id="KW-1185">Reference proteome</keyword>
<dbReference type="PANTHER" id="PTHR12992:SF11">
    <property type="entry name" value="MITOCHONDRIAL COENZYME A DIPHOSPHATASE NUDT8"/>
    <property type="match status" value="1"/>
</dbReference>
<dbReference type="Pfam" id="PF00293">
    <property type="entry name" value="NUDIX"/>
    <property type="match status" value="1"/>
</dbReference>
<keyword evidence="6" id="KW-0460">Magnesium</keyword>